<feature type="non-terminal residue" evidence="1">
    <location>
        <position position="75"/>
    </location>
</feature>
<name>A0A4Y2WBM7_ARAVE</name>
<proteinExistence type="predicted"/>
<dbReference type="Proteomes" id="UP000499080">
    <property type="component" value="Unassembled WGS sequence"/>
</dbReference>
<sequence length="75" mass="8102">MAQKSFIFPKVCVALKVVYIADDRKPTSTASLSESESGPEKITNKILECLIKEGAEVLFGKGMINCNLISVLLIG</sequence>
<protein>
    <submittedName>
        <fullName evidence="1">Uncharacterized protein</fullName>
    </submittedName>
</protein>
<evidence type="ECO:0000313" key="1">
    <source>
        <dbReference type="EMBL" id="GBO33948.1"/>
    </source>
</evidence>
<reference evidence="1 2" key="1">
    <citation type="journal article" date="2019" name="Sci. Rep.">
        <title>Orb-weaving spider Araneus ventricosus genome elucidates the spidroin gene catalogue.</title>
        <authorList>
            <person name="Kono N."/>
            <person name="Nakamura H."/>
            <person name="Ohtoshi R."/>
            <person name="Moran D.A.P."/>
            <person name="Shinohara A."/>
            <person name="Yoshida Y."/>
            <person name="Fujiwara M."/>
            <person name="Mori M."/>
            <person name="Tomita M."/>
            <person name="Arakawa K."/>
        </authorList>
    </citation>
    <scope>NUCLEOTIDE SEQUENCE [LARGE SCALE GENOMIC DNA]</scope>
</reference>
<organism evidence="1 2">
    <name type="scientific">Araneus ventricosus</name>
    <name type="common">Orbweaver spider</name>
    <name type="synonym">Epeira ventricosa</name>
    <dbReference type="NCBI Taxonomy" id="182803"/>
    <lineage>
        <taxon>Eukaryota</taxon>
        <taxon>Metazoa</taxon>
        <taxon>Ecdysozoa</taxon>
        <taxon>Arthropoda</taxon>
        <taxon>Chelicerata</taxon>
        <taxon>Arachnida</taxon>
        <taxon>Araneae</taxon>
        <taxon>Araneomorphae</taxon>
        <taxon>Entelegynae</taxon>
        <taxon>Araneoidea</taxon>
        <taxon>Araneidae</taxon>
        <taxon>Araneus</taxon>
    </lineage>
</organism>
<accession>A0A4Y2WBM7</accession>
<dbReference type="EMBL" id="BGPR01057663">
    <property type="protein sequence ID" value="GBO33948.1"/>
    <property type="molecule type" value="Genomic_DNA"/>
</dbReference>
<gene>
    <name evidence="1" type="ORF">AVEN_97818_1</name>
</gene>
<dbReference type="AlphaFoldDB" id="A0A4Y2WBM7"/>
<evidence type="ECO:0000313" key="2">
    <source>
        <dbReference type="Proteomes" id="UP000499080"/>
    </source>
</evidence>
<comment type="caution">
    <text evidence="1">The sequence shown here is derived from an EMBL/GenBank/DDBJ whole genome shotgun (WGS) entry which is preliminary data.</text>
</comment>
<keyword evidence="2" id="KW-1185">Reference proteome</keyword>